<protein>
    <recommendedName>
        <fullName evidence="4">DUF3592 domain-containing protein</fullName>
    </recommendedName>
</protein>
<keyword evidence="3" id="KW-1185">Reference proteome</keyword>
<sequence length="161" mass="18100">MLLLFVILTAGAFMFYFYSYKSNSLFATGACVAMAIGFTGLGLNWFSLRGNLHRVLEIASWVVYLLIGVGLFATLLTFKGQRETRVLKAHGVKVTAIIISKGSAYSRGSSSKWAIVQYVYGDKTYLQDIAYRPNYNVNDTVTMVCLPNDPELARPLWWLKY</sequence>
<accession>A0A563U729</accession>
<dbReference type="AlphaFoldDB" id="A0A563U729"/>
<keyword evidence="1" id="KW-0812">Transmembrane</keyword>
<keyword evidence="1" id="KW-1133">Transmembrane helix</keyword>
<evidence type="ECO:0000313" key="3">
    <source>
        <dbReference type="Proteomes" id="UP000318010"/>
    </source>
</evidence>
<gene>
    <name evidence="2" type="ORF">FPZ42_08735</name>
</gene>
<proteinExistence type="predicted"/>
<organism evidence="2 3">
    <name type="scientific">Mucilaginibacter achroorhodeus</name>
    <dbReference type="NCBI Taxonomy" id="2599294"/>
    <lineage>
        <taxon>Bacteria</taxon>
        <taxon>Pseudomonadati</taxon>
        <taxon>Bacteroidota</taxon>
        <taxon>Sphingobacteriia</taxon>
        <taxon>Sphingobacteriales</taxon>
        <taxon>Sphingobacteriaceae</taxon>
        <taxon>Mucilaginibacter</taxon>
    </lineage>
</organism>
<evidence type="ECO:0008006" key="4">
    <source>
        <dbReference type="Google" id="ProtNLM"/>
    </source>
</evidence>
<feature type="transmembrane region" description="Helical" evidence="1">
    <location>
        <begin position="58"/>
        <end position="78"/>
    </location>
</feature>
<dbReference type="Proteomes" id="UP000318010">
    <property type="component" value="Unassembled WGS sequence"/>
</dbReference>
<reference evidence="2 3" key="1">
    <citation type="submission" date="2019-07" db="EMBL/GenBank/DDBJ databases">
        <authorList>
            <person name="Kim J."/>
        </authorList>
    </citation>
    <scope>NUCLEOTIDE SEQUENCE [LARGE SCALE GENOMIC DNA]</scope>
    <source>
        <strain evidence="2 3">MJ1a</strain>
    </source>
</reference>
<evidence type="ECO:0000313" key="2">
    <source>
        <dbReference type="EMBL" id="TWR27109.1"/>
    </source>
</evidence>
<name>A0A563U729_9SPHI</name>
<comment type="caution">
    <text evidence="2">The sequence shown here is derived from an EMBL/GenBank/DDBJ whole genome shotgun (WGS) entry which is preliminary data.</text>
</comment>
<feature type="transmembrane region" description="Helical" evidence="1">
    <location>
        <begin position="24"/>
        <end position="46"/>
    </location>
</feature>
<evidence type="ECO:0000256" key="1">
    <source>
        <dbReference type="SAM" id="Phobius"/>
    </source>
</evidence>
<keyword evidence="1" id="KW-0472">Membrane</keyword>
<dbReference type="EMBL" id="VOEI01000002">
    <property type="protein sequence ID" value="TWR27109.1"/>
    <property type="molecule type" value="Genomic_DNA"/>
</dbReference>